<feature type="chain" id="PRO_5021851710" evidence="1">
    <location>
        <begin position="26"/>
        <end position="465"/>
    </location>
</feature>
<keyword evidence="1" id="KW-0732">Signal</keyword>
<dbReference type="AlphaFoldDB" id="A0A517STS4"/>
<evidence type="ECO:0000259" key="2">
    <source>
        <dbReference type="Pfam" id="PF13360"/>
    </source>
</evidence>
<evidence type="ECO:0000256" key="1">
    <source>
        <dbReference type="SAM" id="SignalP"/>
    </source>
</evidence>
<dbReference type="OrthoDB" id="9815737at2"/>
<dbReference type="InterPro" id="IPR015943">
    <property type="entry name" value="WD40/YVTN_repeat-like_dom_sf"/>
</dbReference>
<dbReference type="InterPro" id="IPR011047">
    <property type="entry name" value="Quinoprotein_ADH-like_sf"/>
</dbReference>
<reference evidence="3 4" key="1">
    <citation type="submission" date="2019-02" db="EMBL/GenBank/DDBJ databases">
        <title>Deep-cultivation of Planctomycetes and their phenomic and genomic characterization uncovers novel biology.</title>
        <authorList>
            <person name="Wiegand S."/>
            <person name="Jogler M."/>
            <person name="Boedeker C."/>
            <person name="Pinto D."/>
            <person name="Vollmers J."/>
            <person name="Rivas-Marin E."/>
            <person name="Kohn T."/>
            <person name="Peeters S.H."/>
            <person name="Heuer A."/>
            <person name="Rast P."/>
            <person name="Oberbeckmann S."/>
            <person name="Bunk B."/>
            <person name="Jeske O."/>
            <person name="Meyerdierks A."/>
            <person name="Storesund J.E."/>
            <person name="Kallscheuer N."/>
            <person name="Luecker S."/>
            <person name="Lage O.M."/>
            <person name="Pohl T."/>
            <person name="Merkel B.J."/>
            <person name="Hornburger P."/>
            <person name="Mueller R.-W."/>
            <person name="Bruemmer F."/>
            <person name="Labrenz M."/>
            <person name="Spormann A.M."/>
            <person name="Op den Camp H."/>
            <person name="Overmann J."/>
            <person name="Amann R."/>
            <person name="Jetten M.S.M."/>
            <person name="Mascher T."/>
            <person name="Medema M.H."/>
            <person name="Devos D.P."/>
            <person name="Kaster A.-K."/>
            <person name="Ovreas L."/>
            <person name="Rohde M."/>
            <person name="Galperin M.Y."/>
            <person name="Jogler C."/>
        </authorList>
    </citation>
    <scope>NUCLEOTIDE SEQUENCE [LARGE SCALE GENOMIC DNA]</scope>
    <source>
        <strain evidence="3 4">SV_7m_r</strain>
    </source>
</reference>
<dbReference type="Gene3D" id="2.130.10.10">
    <property type="entry name" value="YVTN repeat-like/Quinoprotein amine dehydrogenase"/>
    <property type="match status" value="1"/>
</dbReference>
<dbReference type="EMBL" id="CP036272">
    <property type="protein sequence ID" value="QDT59538.1"/>
    <property type="molecule type" value="Genomic_DNA"/>
</dbReference>
<name>A0A517STS4_9BACT</name>
<evidence type="ECO:0000313" key="3">
    <source>
        <dbReference type="EMBL" id="QDT59538.1"/>
    </source>
</evidence>
<accession>A0A517STS4</accession>
<feature type="signal peptide" evidence="1">
    <location>
        <begin position="1"/>
        <end position="25"/>
    </location>
</feature>
<dbReference type="PANTHER" id="PTHR34512:SF30">
    <property type="entry name" value="OUTER MEMBRANE PROTEIN ASSEMBLY FACTOR BAMB"/>
    <property type="match status" value="1"/>
</dbReference>
<protein>
    <submittedName>
        <fullName evidence="3">Outer membrane biogenesis protein BamB</fullName>
    </submittedName>
</protein>
<feature type="domain" description="Pyrrolo-quinoline quinone repeat" evidence="2">
    <location>
        <begin position="108"/>
        <end position="382"/>
    </location>
</feature>
<gene>
    <name evidence="3" type="ORF">SV7mr_20460</name>
</gene>
<proteinExistence type="predicted"/>
<sequence length="465" mass="50925" precursor="true">MCQWRTPLICLSLVCLALHSGCADSDEPQPVAATEPATETVSIDGSFPRLLGDHFDGRAVGQVALDWSSKPQVAWTLPVGAGYGLGSAVNGVYYQLDAEARFQGGVEQLRALDFQSGKELWKAERKFSYQDLYGYDNGPRGTPTVAGDRIVTFGVDGMLCCRQLTNGDLIWKVNTKSKYGVVQNFFGVGASPLIHDSLVIVPVGGSPEESQQVAPGRLDRIRSNDSAVVAFDLQTGEERWHCGEDFASYSSPRTATIDGKTVVLQLARNQLLVIDPDDGKVLWQYPHRASILESVNASMPVVKQDEVFISECYQVGSALLQVRLDGPTPVWVDPPSRRREQAMRCHWSTPVLVGDYLYGCSGRNNPDSEFRCVQWSTGKVMWGDASQIRTSVATADGKLVVLSEDGVIEILQPNPERKQVLHRYDFGDQLKAPCWSAPIIVGNRMLIRGDEKVLCLSVAAGSDTK</sequence>
<dbReference type="SUPFAM" id="SSF50998">
    <property type="entry name" value="Quinoprotein alcohol dehydrogenase-like"/>
    <property type="match status" value="1"/>
</dbReference>
<dbReference type="InterPro" id="IPR002372">
    <property type="entry name" value="PQQ_rpt_dom"/>
</dbReference>
<keyword evidence="4" id="KW-1185">Reference proteome</keyword>
<dbReference type="PANTHER" id="PTHR34512">
    <property type="entry name" value="CELL SURFACE PROTEIN"/>
    <property type="match status" value="1"/>
</dbReference>
<dbReference type="Proteomes" id="UP000315003">
    <property type="component" value="Chromosome"/>
</dbReference>
<evidence type="ECO:0000313" key="4">
    <source>
        <dbReference type="Proteomes" id="UP000315003"/>
    </source>
</evidence>
<organism evidence="3 4">
    <name type="scientific">Stieleria bergensis</name>
    <dbReference type="NCBI Taxonomy" id="2528025"/>
    <lineage>
        <taxon>Bacteria</taxon>
        <taxon>Pseudomonadati</taxon>
        <taxon>Planctomycetota</taxon>
        <taxon>Planctomycetia</taxon>
        <taxon>Pirellulales</taxon>
        <taxon>Pirellulaceae</taxon>
        <taxon>Stieleria</taxon>
    </lineage>
</organism>
<dbReference type="Pfam" id="PF13360">
    <property type="entry name" value="PQQ_2"/>
    <property type="match status" value="1"/>
</dbReference>